<protein>
    <submittedName>
        <fullName evidence="1">Acetyltransferase (GNAT) family protein</fullName>
    </submittedName>
</protein>
<sequence length="325" mass="37644">MSYYNVFLYHTSKKELWNHFALHSNQDSFLFQRDFMDYHKDRFQDFSLMVYKNETLVALLPAHREGDAVYTHFGLTYGGLIHAKTLKTSEYIAIFKVLLEFLHNQNIGSLTLKELLSIYLHNSSNNPLQYVLFKSEASLCRVDLHSVIDMRHKAYSKSRKKGIKRGQKANLRVEESPTFEAFWNEILIPNLGHKHGVKPVHSLDEITLLKSRFPNNIRQFNVYLDDKLVAGTTIFETENVAHSQYISGNADKNELGSLDVLHQYLLEQVYSDKKYFDFGTSNIDAGAHINEGLLYWKEGFSAQSIPQGFYKIATKNYKHLEAVFI</sequence>
<organism evidence="1 2">
    <name type="scientific">Winogradskyella arenosi</name>
    <dbReference type="NCBI Taxonomy" id="533325"/>
    <lineage>
        <taxon>Bacteria</taxon>
        <taxon>Pseudomonadati</taxon>
        <taxon>Bacteroidota</taxon>
        <taxon>Flavobacteriia</taxon>
        <taxon>Flavobacteriales</taxon>
        <taxon>Flavobacteriaceae</taxon>
        <taxon>Winogradskyella</taxon>
    </lineage>
</organism>
<dbReference type="RefSeq" id="WP_181858363.1">
    <property type="nucleotide sequence ID" value="NZ_QPJO01000002.1"/>
</dbReference>
<accession>A0A368ZF42</accession>
<reference evidence="1 2" key="1">
    <citation type="submission" date="2018-07" db="EMBL/GenBank/DDBJ databases">
        <title>Genomic Encyclopedia of Type Strains, Phase III (KMG-III): the genomes of soil and plant-associated and newly described type strains.</title>
        <authorList>
            <person name="Whitman W."/>
        </authorList>
    </citation>
    <scope>NUCLEOTIDE SEQUENCE [LARGE SCALE GENOMIC DNA]</scope>
    <source>
        <strain evidence="1 2">CECT 7958</strain>
    </source>
</reference>
<dbReference type="InterPro" id="IPR016181">
    <property type="entry name" value="Acyl_CoA_acyltransferase"/>
</dbReference>
<gene>
    <name evidence="1" type="ORF">DFQ08_102102</name>
</gene>
<keyword evidence="1" id="KW-0808">Transferase</keyword>
<proteinExistence type="predicted"/>
<evidence type="ECO:0000313" key="1">
    <source>
        <dbReference type="EMBL" id="RCW92082.1"/>
    </source>
</evidence>
<dbReference type="Gene3D" id="3.40.630.30">
    <property type="match status" value="1"/>
</dbReference>
<evidence type="ECO:0000313" key="2">
    <source>
        <dbReference type="Proteomes" id="UP000253436"/>
    </source>
</evidence>
<name>A0A368ZF42_9FLAO</name>
<dbReference type="EMBL" id="QPJO01000002">
    <property type="protein sequence ID" value="RCW92082.1"/>
    <property type="molecule type" value="Genomic_DNA"/>
</dbReference>
<dbReference type="AlphaFoldDB" id="A0A368ZF42"/>
<dbReference type="SUPFAM" id="SSF55729">
    <property type="entry name" value="Acyl-CoA N-acyltransferases (Nat)"/>
    <property type="match status" value="1"/>
</dbReference>
<comment type="caution">
    <text evidence="1">The sequence shown here is derived from an EMBL/GenBank/DDBJ whole genome shotgun (WGS) entry which is preliminary data.</text>
</comment>
<dbReference type="GO" id="GO:0016740">
    <property type="term" value="F:transferase activity"/>
    <property type="evidence" value="ECO:0007669"/>
    <property type="project" value="UniProtKB-KW"/>
</dbReference>
<dbReference type="Proteomes" id="UP000253436">
    <property type="component" value="Unassembled WGS sequence"/>
</dbReference>
<keyword evidence="2" id="KW-1185">Reference proteome</keyword>